<organism evidence="1 2">
    <name type="scientific">Plantimonas leprariae</name>
    <dbReference type="NCBI Taxonomy" id="2615207"/>
    <lineage>
        <taxon>Bacteria</taxon>
        <taxon>Pseudomonadati</taxon>
        <taxon>Pseudomonadota</taxon>
        <taxon>Alphaproteobacteria</taxon>
        <taxon>Hyphomicrobiales</taxon>
        <taxon>Aurantimonadaceae</taxon>
        <taxon>Plantimonas</taxon>
    </lineage>
</organism>
<dbReference type="RefSeq" id="WP_150970071.1">
    <property type="nucleotide sequence ID" value="NZ_VZDO01000009.1"/>
</dbReference>
<sequence>MPLYHATWRERLPAIRREGIRADVATKNHSCENGVYLADSPLAAAYFLIEAYVQRGRAVSDPAERASAIVIIVVDDARFDRSALEPDPGFTYPVFRTFVHPGRIDVRNATIIGVNDLLER</sequence>
<name>A0A7V7PNY3_9HYPH</name>
<gene>
    <name evidence="1" type="ORF">F6X38_12035</name>
</gene>
<protein>
    <recommendedName>
        <fullName evidence="3">RES domain-containing protein</fullName>
    </recommendedName>
</protein>
<dbReference type="EMBL" id="VZDO01000009">
    <property type="protein sequence ID" value="KAB0679547.1"/>
    <property type="molecule type" value="Genomic_DNA"/>
</dbReference>
<evidence type="ECO:0000313" key="1">
    <source>
        <dbReference type="EMBL" id="KAB0679547.1"/>
    </source>
</evidence>
<dbReference type="AlphaFoldDB" id="A0A7V7PNY3"/>
<comment type="caution">
    <text evidence="1">The sequence shown here is derived from an EMBL/GenBank/DDBJ whole genome shotgun (WGS) entry which is preliminary data.</text>
</comment>
<evidence type="ECO:0000313" key="2">
    <source>
        <dbReference type="Proteomes" id="UP000432089"/>
    </source>
</evidence>
<proteinExistence type="predicted"/>
<keyword evidence="2" id="KW-1185">Reference proteome</keyword>
<evidence type="ECO:0008006" key="3">
    <source>
        <dbReference type="Google" id="ProtNLM"/>
    </source>
</evidence>
<reference evidence="1 2" key="1">
    <citation type="submission" date="2019-09" db="EMBL/GenBank/DDBJ databases">
        <title>YIM 132180 draft genome.</title>
        <authorList>
            <person name="Zhang K."/>
        </authorList>
    </citation>
    <scope>NUCLEOTIDE SEQUENCE [LARGE SCALE GENOMIC DNA]</scope>
    <source>
        <strain evidence="1 2">YIM 132180</strain>
    </source>
</reference>
<accession>A0A7V7PNY3</accession>
<dbReference type="Proteomes" id="UP000432089">
    <property type="component" value="Unassembled WGS sequence"/>
</dbReference>